<keyword evidence="2" id="KW-1185">Reference proteome</keyword>
<dbReference type="Proteomes" id="UP000824533">
    <property type="component" value="Linkage Group LG20"/>
</dbReference>
<name>A0ACC1CML7_9NEOP</name>
<protein>
    <submittedName>
        <fullName evidence="1">Uncharacterized protein</fullName>
    </submittedName>
</protein>
<organism evidence="1 2">
    <name type="scientific">Dendrolimus kikuchii</name>
    <dbReference type="NCBI Taxonomy" id="765133"/>
    <lineage>
        <taxon>Eukaryota</taxon>
        <taxon>Metazoa</taxon>
        <taxon>Ecdysozoa</taxon>
        <taxon>Arthropoda</taxon>
        <taxon>Hexapoda</taxon>
        <taxon>Insecta</taxon>
        <taxon>Pterygota</taxon>
        <taxon>Neoptera</taxon>
        <taxon>Endopterygota</taxon>
        <taxon>Lepidoptera</taxon>
        <taxon>Glossata</taxon>
        <taxon>Ditrysia</taxon>
        <taxon>Bombycoidea</taxon>
        <taxon>Lasiocampidae</taxon>
        <taxon>Dendrolimus</taxon>
    </lineage>
</organism>
<evidence type="ECO:0000313" key="1">
    <source>
        <dbReference type="EMBL" id="KAJ0172864.1"/>
    </source>
</evidence>
<accession>A0ACC1CML7</accession>
<proteinExistence type="predicted"/>
<sequence length="275" mass="29691">MAQYKVEGKTFLITGGASGLGAAYVEPFLSLGAKSIAILDIAEKTGKDFADRMNETNPGKVIFIKCDVSKEEEIARAFNEVVAAFKQIDVVINNAGIMVDHPEVWRTASDVNWQGVVSFTMKAINHMSKAEGGVGGTIINIASAVALTKVPFLPIYSGSKAAVLHFSQSIAMDPFFNQTGVRILTMCYDATDTPLLQGLEKRIYNPKQAKMLQDHRAAAPSEFQKISSAVNALVLMCQTGAPGSIWYVGHDKPGRDITSIIDGAFADFQKKILEA</sequence>
<evidence type="ECO:0000313" key="2">
    <source>
        <dbReference type="Proteomes" id="UP000824533"/>
    </source>
</evidence>
<gene>
    <name evidence="1" type="ORF">K1T71_011040</name>
</gene>
<comment type="caution">
    <text evidence="1">The sequence shown here is derived from an EMBL/GenBank/DDBJ whole genome shotgun (WGS) entry which is preliminary data.</text>
</comment>
<reference evidence="1 2" key="1">
    <citation type="journal article" date="2021" name="Front. Genet.">
        <title>Chromosome-Level Genome Assembly Reveals Significant Gene Expansion in the Toll and IMD Signaling Pathways of Dendrolimus kikuchii.</title>
        <authorList>
            <person name="Zhou J."/>
            <person name="Wu P."/>
            <person name="Xiong Z."/>
            <person name="Liu N."/>
            <person name="Zhao N."/>
            <person name="Ji M."/>
            <person name="Qiu Y."/>
            <person name="Yang B."/>
        </authorList>
    </citation>
    <scope>NUCLEOTIDE SEQUENCE [LARGE SCALE GENOMIC DNA]</scope>
    <source>
        <strain evidence="1">Ann1</strain>
    </source>
</reference>
<dbReference type="EMBL" id="CM034406">
    <property type="protein sequence ID" value="KAJ0172864.1"/>
    <property type="molecule type" value="Genomic_DNA"/>
</dbReference>